<name>A0A1D3TYS9_9FIRM</name>
<accession>A0A1D3TYS9</accession>
<dbReference type="Proteomes" id="UP000199315">
    <property type="component" value="Unassembled WGS sequence"/>
</dbReference>
<keyword evidence="2" id="KW-1185">Reference proteome</keyword>
<dbReference type="EMBL" id="FMKA01000050">
    <property type="protein sequence ID" value="SCP99640.1"/>
    <property type="molecule type" value="Genomic_DNA"/>
</dbReference>
<dbReference type="AlphaFoldDB" id="A0A1D3TYS9"/>
<organism evidence="1 2">
    <name type="scientific">Anaerobium acetethylicum</name>
    <dbReference type="NCBI Taxonomy" id="1619234"/>
    <lineage>
        <taxon>Bacteria</taxon>
        <taxon>Bacillati</taxon>
        <taxon>Bacillota</taxon>
        <taxon>Clostridia</taxon>
        <taxon>Lachnospirales</taxon>
        <taxon>Lachnospiraceae</taxon>
        <taxon>Anaerobium</taxon>
    </lineage>
</organism>
<dbReference type="STRING" id="1619234.SAMN05421730_105016"/>
<evidence type="ECO:0000313" key="2">
    <source>
        <dbReference type="Proteomes" id="UP000199315"/>
    </source>
</evidence>
<protein>
    <submittedName>
        <fullName evidence="1">Uncharacterized protein</fullName>
    </submittedName>
</protein>
<proteinExistence type="predicted"/>
<evidence type="ECO:0000313" key="1">
    <source>
        <dbReference type="EMBL" id="SCP99640.1"/>
    </source>
</evidence>
<gene>
    <name evidence="1" type="ORF">SAMN05421730_105016</name>
</gene>
<sequence length="64" mass="7442">MSTQNDLLNGNNNKNESFASEGLEHTKMCSNWQDDSDNMFPYYEDDTRGNRRSFVKEIVYLLAS</sequence>
<reference evidence="1 2" key="1">
    <citation type="submission" date="2016-09" db="EMBL/GenBank/DDBJ databases">
        <authorList>
            <person name="Capua I."/>
            <person name="De Benedictis P."/>
            <person name="Joannis T."/>
            <person name="Lombin L.H."/>
            <person name="Cattoli G."/>
        </authorList>
    </citation>
    <scope>NUCLEOTIDE SEQUENCE [LARGE SCALE GENOMIC DNA]</scope>
    <source>
        <strain evidence="1 2">GluBS11</strain>
    </source>
</reference>